<dbReference type="PANTHER" id="PTHR47163">
    <property type="entry name" value="DDE_TNP_IS1595 DOMAIN-CONTAINING PROTEIN"/>
    <property type="match status" value="1"/>
</dbReference>
<dbReference type="Pfam" id="PF12762">
    <property type="entry name" value="DDE_Tnp_IS1595"/>
    <property type="match status" value="1"/>
</dbReference>
<dbReference type="InterPro" id="IPR053164">
    <property type="entry name" value="IS1016-like_transposase"/>
</dbReference>
<protein>
    <recommendedName>
        <fullName evidence="1">ISXO2-like transposase domain-containing protein</fullName>
    </recommendedName>
</protein>
<dbReference type="InterPro" id="IPR024445">
    <property type="entry name" value="Tnp_ISXO2-like"/>
</dbReference>
<dbReference type="OrthoDB" id="6432887at2759"/>
<proteinExistence type="predicted"/>
<evidence type="ECO:0000313" key="2">
    <source>
        <dbReference type="EMBL" id="KII71555.1"/>
    </source>
</evidence>
<gene>
    <name evidence="2" type="ORF">RF11_00796</name>
</gene>
<dbReference type="PANTHER" id="PTHR47163:SF3">
    <property type="entry name" value="PROTEIN CBG18017"/>
    <property type="match status" value="1"/>
</dbReference>
<dbReference type="EMBL" id="JWZT01001719">
    <property type="protein sequence ID" value="KII71555.1"/>
    <property type="molecule type" value="Genomic_DNA"/>
</dbReference>
<accession>A0A0C2N5G0</accession>
<organism evidence="2 3">
    <name type="scientific">Thelohanellus kitauei</name>
    <name type="common">Myxosporean</name>
    <dbReference type="NCBI Taxonomy" id="669202"/>
    <lineage>
        <taxon>Eukaryota</taxon>
        <taxon>Metazoa</taxon>
        <taxon>Cnidaria</taxon>
        <taxon>Myxozoa</taxon>
        <taxon>Myxosporea</taxon>
        <taxon>Bivalvulida</taxon>
        <taxon>Platysporina</taxon>
        <taxon>Myxobolidae</taxon>
        <taxon>Thelohanellus</taxon>
    </lineage>
</organism>
<evidence type="ECO:0000313" key="3">
    <source>
        <dbReference type="Proteomes" id="UP000031668"/>
    </source>
</evidence>
<keyword evidence="3" id="KW-1185">Reference proteome</keyword>
<name>A0A0C2N5G0_THEKT</name>
<reference evidence="2 3" key="1">
    <citation type="journal article" date="2014" name="Genome Biol. Evol.">
        <title>The genome of the myxosporean Thelohanellus kitauei shows adaptations to nutrient acquisition within its fish host.</title>
        <authorList>
            <person name="Yang Y."/>
            <person name="Xiong J."/>
            <person name="Zhou Z."/>
            <person name="Huo F."/>
            <person name="Miao W."/>
            <person name="Ran C."/>
            <person name="Liu Y."/>
            <person name="Zhang J."/>
            <person name="Feng J."/>
            <person name="Wang M."/>
            <person name="Wang M."/>
            <person name="Wang L."/>
            <person name="Yao B."/>
        </authorList>
    </citation>
    <scope>NUCLEOTIDE SEQUENCE [LARGE SCALE GENOMIC DNA]</scope>
    <source>
        <strain evidence="2">Wuqing</strain>
    </source>
</reference>
<sequence length="100" mass="11428">MYVQIDEIGRILANQDLWIRGGIDEAAQIFMEITTRRNRKTLTEIITSNVEPGSAIQTDGWAAYRWIQLHNYVHEVVIHHSIFVSDEGITTNRIESTGAM</sequence>
<dbReference type="Proteomes" id="UP000031668">
    <property type="component" value="Unassembled WGS sequence"/>
</dbReference>
<comment type="caution">
    <text evidence="2">The sequence shown here is derived from an EMBL/GenBank/DDBJ whole genome shotgun (WGS) entry which is preliminary data.</text>
</comment>
<feature type="domain" description="ISXO2-like transposase" evidence="1">
    <location>
        <begin position="25"/>
        <end position="96"/>
    </location>
</feature>
<dbReference type="AlphaFoldDB" id="A0A0C2N5G0"/>
<evidence type="ECO:0000259" key="1">
    <source>
        <dbReference type="Pfam" id="PF12762"/>
    </source>
</evidence>